<evidence type="ECO:0000256" key="1">
    <source>
        <dbReference type="SAM" id="MobiDB-lite"/>
    </source>
</evidence>
<name>A0A7D9H7U5_PARCT</name>
<feature type="region of interest" description="Disordered" evidence="1">
    <location>
        <begin position="40"/>
        <end position="90"/>
    </location>
</feature>
<comment type="caution">
    <text evidence="2">The sequence shown here is derived from an EMBL/GenBank/DDBJ whole genome shotgun (WGS) entry which is preliminary data.</text>
</comment>
<organism evidence="2 3">
    <name type="scientific">Paramuricea clavata</name>
    <name type="common">Red gorgonian</name>
    <name type="synonym">Violescent sea-whip</name>
    <dbReference type="NCBI Taxonomy" id="317549"/>
    <lineage>
        <taxon>Eukaryota</taxon>
        <taxon>Metazoa</taxon>
        <taxon>Cnidaria</taxon>
        <taxon>Anthozoa</taxon>
        <taxon>Octocorallia</taxon>
        <taxon>Malacalcyonacea</taxon>
        <taxon>Plexauridae</taxon>
        <taxon>Paramuricea</taxon>
    </lineage>
</organism>
<keyword evidence="3" id="KW-1185">Reference proteome</keyword>
<evidence type="ECO:0000313" key="3">
    <source>
        <dbReference type="Proteomes" id="UP001152795"/>
    </source>
</evidence>
<dbReference type="AlphaFoldDB" id="A0A7D9H7U5"/>
<dbReference type="Proteomes" id="UP001152795">
    <property type="component" value="Unassembled WGS sequence"/>
</dbReference>
<sequence length="90" mass="10843">MLAKFEKQNEEIQQEFHNLKEVSEPLQKYMQQTTEFQYANNPAQQQPQRRLSSLSEKKSIQSRSVGIQHDQEHIKRQPRHGCTQKHPRWM</sequence>
<reference evidence="2" key="1">
    <citation type="submission" date="2020-04" db="EMBL/GenBank/DDBJ databases">
        <authorList>
            <person name="Alioto T."/>
            <person name="Alioto T."/>
            <person name="Gomez Garrido J."/>
        </authorList>
    </citation>
    <scope>NUCLEOTIDE SEQUENCE</scope>
    <source>
        <strain evidence="2">A484AB</strain>
    </source>
</reference>
<accession>A0A7D9H7U5</accession>
<dbReference type="EMBL" id="CACRXK020000075">
    <property type="protein sequence ID" value="CAB3977846.1"/>
    <property type="molecule type" value="Genomic_DNA"/>
</dbReference>
<gene>
    <name evidence="2" type="ORF">PACLA_8A086598</name>
</gene>
<protein>
    <submittedName>
        <fullName evidence="2">Uncharacterized protein</fullName>
    </submittedName>
</protein>
<evidence type="ECO:0000313" key="2">
    <source>
        <dbReference type="EMBL" id="CAB3977846.1"/>
    </source>
</evidence>
<feature type="compositionally biased region" description="Low complexity" evidence="1">
    <location>
        <begin position="40"/>
        <end position="54"/>
    </location>
</feature>
<feature type="compositionally biased region" description="Basic residues" evidence="1">
    <location>
        <begin position="76"/>
        <end position="90"/>
    </location>
</feature>
<proteinExistence type="predicted"/>